<dbReference type="RefSeq" id="WP_115842276.1">
    <property type="nucleotide sequence ID" value="NZ_CP183976.1"/>
</dbReference>
<dbReference type="FunFam" id="1.20.1560.10:FF:000056">
    <property type="entry name" value="Alpha-hemolysin translocation ATP-binding protein HlyB"/>
    <property type="match status" value="1"/>
</dbReference>
<dbReference type="GO" id="GO:0005524">
    <property type="term" value="F:ATP binding"/>
    <property type="evidence" value="ECO:0007669"/>
    <property type="project" value="UniProtKB-KW"/>
</dbReference>
<evidence type="ECO:0000256" key="4">
    <source>
        <dbReference type="ARBA" id="ARBA00022475"/>
    </source>
</evidence>
<dbReference type="GO" id="GO:0016887">
    <property type="term" value="F:ATP hydrolysis activity"/>
    <property type="evidence" value="ECO:0007669"/>
    <property type="project" value="InterPro"/>
</dbReference>
<dbReference type="Pfam" id="PF00664">
    <property type="entry name" value="ABC_membrane"/>
    <property type="match status" value="1"/>
</dbReference>
<dbReference type="SUPFAM" id="SSF52540">
    <property type="entry name" value="P-loop containing nucleoside triphosphate hydrolases"/>
    <property type="match status" value="1"/>
</dbReference>
<dbReference type="GO" id="GO:0030253">
    <property type="term" value="P:protein secretion by the type I secretion system"/>
    <property type="evidence" value="ECO:0007669"/>
    <property type="project" value="InterPro"/>
</dbReference>
<keyword evidence="15" id="KW-1185">Reference proteome</keyword>
<dbReference type="FunFam" id="3.40.50.300:FF:000299">
    <property type="entry name" value="ABC transporter ATP-binding protein/permease"/>
    <property type="match status" value="1"/>
</dbReference>
<dbReference type="PROSITE" id="PS50990">
    <property type="entry name" value="PEPTIDASE_C39"/>
    <property type="match status" value="1"/>
</dbReference>
<keyword evidence="3" id="KW-0813">Transport</keyword>
<dbReference type="InterPro" id="IPR010132">
    <property type="entry name" value="ATPase_T1SS_HlyB"/>
</dbReference>
<dbReference type="GO" id="GO:0006508">
    <property type="term" value="P:proteolysis"/>
    <property type="evidence" value="ECO:0007669"/>
    <property type="project" value="InterPro"/>
</dbReference>
<dbReference type="PROSITE" id="PS50893">
    <property type="entry name" value="ABC_TRANSPORTER_2"/>
    <property type="match status" value="1"/>
</dbReference>
<evidence type="ECO:0000256" key="9">
    <source>
        <dbReference type="ARBA" id="ARBA00023136"/>
    </source>
</evidence>
<evidence type="ECO:0000256" key="3">
    <source>
        <dbReference type="ARBA" id="ARBA00022448"/>
    </source>
</evidence>
<dbReference type="Pfam" id="PF03412">
    <property type="entry name" value="Peptidase_C39"/>
    <property type="match status" value="1"/>
</dbReference>
<dbReference type="PROSITE" id="PS00211">
    <property type="entry name" value="ABC_TRANSPORTER_1"/>
    <property type="match status" value="1"/>
</dbReference>
<dbReference type="InterPro" id="IPR003593">
    <property type="entry name" value="AAA+_ATPase"/>
</dbReference>
<dbReference type="InterPro" id="IPR036640">
    <property type="entry name" value="ABC1_TM_sf"/>
</dbReference>
<dbReference type="GO" id="GO:0008233">
    <property type="term" value="F:peptidase activity"/>
    <property type="evidence" value="ECO:0007669"/>
    <property type="project" value="InterPro"/>
</dbReference>
<dbReference type="PANTHER" id="PTHR24221">
    <property type="entry name" value="ATP-BINDING CASSETTE SUB-FAMILY B"/>
    <property type="match status" value="1"/>
</dbReference>
<dbReference type="SMART" id="SM00382">
    <property type="entry name" value="AAA"/>
    <property type="match status" value="1"/>
</dbReference>
<dbReference type="InterPro" id="IPR039421">
    <property type="entry name" value="Type_1_exporter"/>
</dbReference>
<dbReference type="InterPro" id="IPR039395">
    <property type="entry name" value="Peptidase_C39-like_A"/>
</dbReference>
<dbReference type="Gene3D" id="3.90.70.10">
    <property type="entry name" value="Cysteine proteinases"/>
    <property type="match status" value="1"/>
</dbReference>
<dbReference type="NCBIfam" id="TIGR01846">
    <property type="entry name" value="type_I_sec_HlyB"/>
    <property type="match status" value="1"/>
</dbReference>
<dbReference type="GO" id="GO:0005886">
    <property type="term" value="C:plasma membrane"/>
    <property type="evidence" value="ECO:0007669"/>
    <property type="project" value="UniProtKB-SubCell"/>
</dbReference>
<keyword evidence="6" id="KW-0547">Nucleotide-binding</keyword>
<protein>
    <submittedName>
        <fullName evidence="14">Type I secretion system permease/ATPase</fullName>
    </submittedName>
</protein>
<feature type="domain" description="Peptidase C39" evidence="13">
    <location>
        <begin position="16"/>
        <end position="136"/>
    </location>
</feature>
<name>A0A3D8VE28_9GAMM</name>
<feature type="transmembrane region" description="Helical" evidence="10">
    <location>
        <begin position="306"/>
        <end position="326"/>
    </location>
</feature>
<dbReference type="Pfam" id="PF00005">
    <property type="entry name" value="ABC_tran"/>
    <property type="match status" value="1"/>
</dbReference>
<dbReference type="InterPro" id="IPR005074">
    <property type="entry name" value="Peptidase_C39"/>
</dbReference>
<dbReference type="GO" id="GO:0030256">
    <property type="term" value="C:type I protein secretion system complex"/>
    <property type="evidence" value="ECO:0007669"/>
    <property type="project" value="InterPro"/>
</dbReference>
<proteinExistence type="inferred from homology"/>
<evidence type="ECO:0000313" key="15">
    <source>
        <dbReference type="Proteomes" id="UP000256829"/>
    </source>
</evidence>
<gene>
    <name evidence="14" type="ORF">DX912_09585</name>
</gene>
<sequence length="720" mass="78872">MAQCSAVLSILEGAPECVAVDQGLQGLVLLAQFHGVAADAAQLAHEFGRNGEQFDETTLLLAAKKLGLKAKVSAQPASRIAMASLPALALLPDGDAFIVAKVNGEQVLIHDLAEKRPRTISADEFQARYGGRLLQIASRASVLGNLAKFDFSWFIPAVVKYRKLLLEVFIVSFFIQLFALVTPLFYQVVMDKVLVHRGLTTLDVIAIGLVSMAIFEVVLTGLRTYVFSHTTSRIDVELGARLFRHVLALPLAYFESRRVGDTIARVRELENIRSFLTGQALTSVLDLFFTVVFLAVMFYYSGWLTLIVVLSLPAYALISAAITPVLRKRLNEKFARGADNQSFLVETVSGIGTVKAMAVDPRVTRTWDNQLAGYVNAGFGVTRVATLGQQSVQLVQKLVSVAILFWGAKLVIEGKLSVGQLIAFNMLAGQVAAPIIRLAQLWQDFQQVGISVERLGDILNTRTEVPGSRMALPAIEGRVTFERVSFRYRPDAPEVLTGIDLDIKPGEVIGIVGRSGSGKSTLTKLVQRLYTPERGRVLVDGQDLALADPAWLRRQLGVVLQENFLFNRSVRENIALSDPGMPLERVIHAAQLAGAHDFITELPEGYDTKVGEHGTGLSGGQRQRIAIARALITDPRILIFDEATSALDYESEHAVMRNMRSICKGRTVLIIAHRLSTVRHANRIVVVEKGRIVESGSHAELVDRPDGHYAHLHRLQSGEA</sequence>
<dbReference type="GO" id="GO:0034040">
    <property type="term" value="F:ATPase-coupled lipid transmembrane transporter activity"/>
    <property type="evidence" value="ECO:0007669"/>
    <property type="project" value="TreeGrafter"/>
</dbReference>
<dbReference type="Gene3D" id="1.20.1560.10">
    <property type="entry name" value="ABC transporter type 1, transmembrane domain"/>
    <property type="match status" value="1"/>
</dbReference>
<feature type="transmembrane region" description="Helical" evidence="10">
    <location>
        <begin position="205"/>
        <end position="226"/>
    </location>
</feature>
<keyword evidence="9 10" id="KW-0472">Membrane</keyword>
<dbReference type="GO" id="GO:0140359">
    <property type="term" value="F:ABC-type transporter activity"/>
    <property type="evidence" value="ECO:0007669"/>
    <property type="project" value="InterPro"/>
</dbReference>
<comment type="subcellular location">
    <subcellularLocation>
        <location evidence="1">Cell membrane</location>
        <topology evidence="1">Multi-pass membrane protein</topology>
    </subcellularLocation>
</comment>
<dbReference type="AlphaFoldDB" id="A0A3D8VE28"/>
<dbReference type="InterPro" id="IPR011527">
    <property type="entry name" value="ABC1_TM_dom"/>
</dbReference>
<keyword evidence="7" id="KW-0067">ATP-binding</keyword>
<organism evidence="14 15">
    <name type="scientific">Lysobacter soli</name>
    <dbReference type="NCBI Taxonomy" id="453783"/>
    <lineage>
        <taxon>Bacteria</taxon>
        <taxon>Pseudomonadati</taxon>
        <taxon>Pseudomonadota</taxon>
        <taxon>Gammaproteobacteria</taxon>
        <taxon>Lysobacterales</taxon>
        <taxon>Lysobacteraceae</taxon>
        <taxon>Lysobacter</taxon>
    </lineage>
</organism>
<dbReference type="PROSITE" id="PS50929">
    <property type="entry name" value="ABC_TM1F"/>
    <property type="match status" value="1"/>
</dbReference>
<evidence type="ECO:0000256" key="2">
    <source>
        <dbReference type="ARBA" id="ARBA00006025"/>
    </source>
</evidence>
<evidence type="ECO:0000259" key="11">
    <source>
        <dbReference type="PROSITE" id="PS50893"/>
    </source>
</evidence>
<evidence type="ECO:0000259" key="12">
    <source>
        <dbReference type="PROSITE" id="PS50929"/>
    </source>
</evidence>
<dbReference type="EMBL" id="QTJR01000005">
    <property type="protein sequence ID" value="RDY67509.1"/>
    <property type="molecule type" value="Genomic_DNA"/>
</dbReference>
<comment type="caution">
    <text evidence="14">The sequence shown here is derived from an EMBL/GenBank/DDBJ whole genome shotgun (WGS) entry which is preliminary data.</text>
</comment>
<dbReference type="Proteomes" id="UP000256829">
    <property type="component" value="Unassembled WGS sequence"/>
</dbReference>
<dbReference type="InterPro" id="IPR027417">
    <property type="entry name" value="P-loop_NTPase"/>
</dbReference>
<keyword evidence="5 10" id="KW-0812">Transmembrane</keyword>
<evidence type="ECO:0000256" key="7">
    <source>
        <dbReference type="ARBA" id="ARBA00022840"/>
    </source>
</evidence>
<evidence type="ECO:0000256" key="1">
    <source>
        <dbReference type="ARBA" id="ARBA00004651"/>
    </source>
</evidence>
<evidence type="ECO:0000256" key="6">
    <source>
        <dbReference type="ARBA" id="ARBA00022741"/>
    </source>
</evidence>
<comment type="similarity">
    <text evidence="2">Belongs to the ABC transporter superfamily. Protein-1 exporter (TC 3.A.1.109) family.</text>
</comment>
<dbReference type="CDD" id="cd02417">
    <property type="entry name" value="Peptidase_C39_likeA"/>
    <property type="match status" value="1"/>
</dbReference>
<feature type="domain" description="ABC transmembrane type-1" evidence="12">
    <location>
        <begin position="168"/>
        <end position="447"/>
    </location>
</feature>
<evidence type="ECO:0000256" key="8">
    <source>
        <dbReference type="ARBA" id="ARBA00022989"/>
    </source>
</evidence>
<evidence type="ECO:0000256" key="5">
    <source>
        <dbReference type="ARBA" id="ARBA00022692"/>
    </source>
</evidence>
<dbReference type="CDD" id="cd18588">
    <property type="entry name" value="ABC_6TM_CyaB_HlyB_like"/>
    <property type="match status" value="1"/>
</dbReference>
<evidence type="ECO:0000256" key="10">
    <source>
        <dbReference type="SAM" id="Phobius"/>
    </source>
</evidence>
<dbReference type="InterPro" id="IPR003439">
    <property type="entry name" value="ABC_transporter-like_ATP-bd"/>
</dbReference>
<dbReference type="SUPFAM" id="SSF90123">
    <property type="entry name" value="ABC transporter transmembrane region"/>
    <property type="match status" value="1"/>
</dbReference>
<dbReference type="InterPro" id="IPR017871">
    <property type="entry name" value="ABC_transporter-like_CS"/>
</dbReference>
<feature type="domain" description="ABC transporter" evidence="11">
    <location>
        <begin position="479"/>
        <end position="714"/>
    </location>
</feature>
<reference evidence="14 15" key="1">
    <citation type="submission" date="2018-08" db="EMBL/GenBank/DDBJ databases">
        <title>Lysobacter soli KCTC 22011, whole genome shotgun sequence.</title>
        <authorList>
            <person name="Zhang X."/>
            <person name="Feng G."/>
            <person name="Zhu H."/>
        </authorList>
    </citation>
    <scope>NUCLEOTIDE SEQUENCE [LARGE SCALE GENOMIC DNA]</scope>
    <source>
        <strain evidence="14 15">KCTC 22011</strain>
    </source>
</reference>
<keyword evidence="4" id="KW-1003">Cell membrane</keyword>
<feature type="transmembrane region" description="Helical" evidence="10">
    <location>
        <begin position="164"/>
        <end position="185"/>
    </location>
</feature>
<evidence type="ECO:0000313" key="14">
    <source>
        <dbReference type="EMBL" id="RDY67509.1"/>
    </source>
</evidence>
<dbReference type="Gene3D" id="3.40.50.300">
    <property type="entry name" value="P-loop containing nucleotide triphosphate hydrolases"/>
    <property type="match status" value="1"/>
</dbReference>
<accession>A0A3D8VE28</accession>
<keyword evidence="8 10" id="KW-1133">Transmembrane helix</keyword>
<feature type="transmembrane region" description="Helical" evidence="10">
    <location>
        <begin position="275"/>
        <end position="300"/>
    </location>
</feature>
<evidence type="ECO:0000259" key="13">
    <source>
        <dbReference type="PROSITE" id="PS50990"/>
    </source>
</evidence>
<dbReference type="PANTHER" id="PTHR24221:SF647">
    <property type="entry name" value="BLL6336 PROTEIN"/>
    <property type="match status" value="1"/>
</dbReference>